<gene>
    <name evidence="1" type="ORF">ITQ90_05450</name>
</gene>
<proteinExistence type="predicted"/>
<comment type="caution">
    <text evidence="1">The sequence shown here is derived from an EMBL/GenBank/DDBJ whole genome shotgun (WGS) entry which is preliminary data.</text>
</comment>
<name>A0AB73HG90_PEDPE</name>
<evidence type="ECO:0000313" key="1">
    <source>
        <dbReference type="EMBL" id="MBF7114931.1"/>
    </source>
</evidence>
<organism evidence="1 2">
    <name type="scientific">Pediococcus pentosaceus</name>
    <dbReference type="NCBI Taxonomy" id="1255"/>
    <lineage>
        <taxon>Bacteria</taxon>
        <taxon>Bacillati</taxon>
        <taxon>Bacillota</taxon>
        <taxon>Bacilli</taxon>
        <taxon>Lactobacillales</taxon>
        <taxon>Lactobacillaceae</taxon>
        <taxon>Pediococcus</taxon>
    </lineage>
</organism>
<protein>
    <submittedName>
        <fullName evidence="1">Uncharacterized protein</fullName>
    </submittedName>
</protein>
<dbReference type="AlphaFoldDB" id="A0AB73HG90"/>
<reference evidence="1" key="1">
    <citation type="submission" date="2020-11" db="EMBL/GenBank/DDBJ databases">
        <title>Antibiotic susceptibility profiles of Pediococcus pentosaceus from various origins and their implications for the safety assessment of strains with food-technology applications.</title>
        <authorList>
            <person name="Shani N."/>
            <person name="Oberhaensli S."/>
            <person name="Arias E."/>
        </authorList>
    </citation>
    <scope>NUCLEOTIDE SEQUENCE</scope>
    <source>
        <strain evidence="1">FAM 24207</strain>
    </source>
</reference>
<evidence type="ECO:0000313" key="2">
    <source>
        <dbReference type="Proteomes" id="UP001194632"/>
    </source>
</evidence>
<sequence length="102" mass="11732">MRFTDRVQFYESNDHYNPDNPDGKPIPVGEPVIANVTHLGVNRSMQLFGNLNTDRLVVRLIQPFNEDWGKLRVNDSKTYYSLETGVYPLKIDGYIVGETQNE</sequence>
<dbReference type="EMBL" id="JADOFP010000004">
    <property type="protein sequence ID" value="MBF7114931.1"/>
    <property type="molecule type" value="Genomic_DNA"/>
</dbReference>
<dbReference type="Proteomes" id="UP001194632">
    <property type="component" value="Unassembled WGS sequence"/>
</dbReference>
<accession>A0AB73HG90</accession>
<dbReference type="RefSeq" id="WP_195749610.1">
    <property type="nucleotide sequence ID" value="NZ_JADOFP010000004.1"/>
</dbReference>